<proteinExistence type="predicted"/>
<sequence length="151" mass="16780">MVSKTNTITYENFSQAMQAIIRQEDIANARRALYKFLPEQRLYLAAHTLPANKISTEAQTLDELAKLSLFCAQGADNSTALLSYTDTQTLTAQCKDSFIVELSGADALNLVLMQHKFAALVVKSAQGWVGITKTDIRLLVKGYRMDNYPSQ</sequence>
<comment type="caution">
    <text evidence="1">The sequence shown here is derived from an EMBL/GenBank/DDBJ whole genome shotgun (WGS) entry which is preliminary data.</text>
</comment>
<protein>
    <submittedName>
        <fullName evidence="1">Uncharacterized protein</fullName>
    </submittedName>
</protein>
<organism evidence="1 2">
    <name type="scientific">Agitococcus lubricus</name>
    <dbReference type="NCBI Taxonomy" id="1077255"/>
    <lineage>
        <taxon>Bacteria</taxon>
        <taxon>Pseudomonadati</taxon>
        <taxon>Pseudomonadota</taxon>
        <taxon>Gammaproteobacteria</taxon>
        <taxon>Moraxellales</taxon>
        <taxon>Moraxellaceae</taxon>
        <taxon>Agitococcus</taxon>
    </lineage>
</organism>
<accession>A0A2T5IZ89</accession>
<name>A0A2T5IZ89_9GAMM</name>
<dbReference type="AlphaFoldDB" id="A0A2T5IZ89"/>
<gene>
    <name evidence="1" type="ORF">C8N29_1079</name>
</gene>
<dbReference type="RefSeq" id="WP_107865616.1">
    <property type="nucleotide sequence ID" value="NZ_QAON01000007.1"/>
</dbReference>
<dbReference type="EMBL" id="QAON01000007">
    <property type="protein sequence ID" value="PTQ89281.1"/>
    <property type="molecule type" value="Genomic_DNA"/>
</dbReference>
<dbReference type="Proteomes" id="UP000244223">
    <property type="component" value="Unassembled WGS sequence"/>
</dbReference>
<dbReference type="OrthoDB" id="9883760at2"/>
<evidence type="ECO:0000313" key="1">
    <source>
        <dbReference type="EMBL" id="PTQ89281.1"/>
    </source>
</evidence>
<keyword evidence="2" id="KW-1185">Reference proteome</keyword>
<reference evidence="1 2" key="1">
    <citation type="submission" date="2018-04" db="EMBL/GenBank/DDBJ databases">
        <title>Genomic Encyclopedia of Archaeal and Bacterial Type Strains, Phase II (KMG-II): from individual species to whole genera.</title>
        <authorList>
            <person name="Goeker M."/>
        </authorList>
    </citation>
    <scope>NUCLEOTIDE SEQUENCE [LARGE SCALE GENOMIC DNA]</scope>
    <source>
        <strain evidence="1 2">DSM 5822</strain>
    </source>
</reference>
<evidence type="ECO:0000313" key="2">
    <source>
        <dbReference type="Proteomes" id="UP000244223"/>
    </source>
</evidence>